<evidence type="ECO:0000313" key="3">
    <source>
        <dbReference type="EMBL" id="KAF0025428.1"/>
    </source>
</evidence>
<organism evidence="3 4">
    <name type="scientific">Scophthalmus maximus</name>
    <name type="common">Turbot</name>
    <name type="synonym">Psetta maxima</name>
    <dbReference type="NCBI Taxonomy" id="52904"/>
    <lineage>
        <taxon>Eukaryota</taxon>
        <taxon>Metazoa</taxon>
        <taxon>Chordata</taxon>
        <taxon>Craniata</taxon>
        <taxon>Vertebrata</taxon>
        <taxon>Euteleostomi</taxon>
        <taxon>Actinopterygii</taxon>
        <taxon>Neopterygii</taxon>
        <taxon>Teleostei</taxon>
        <taxon>Neoteleostei</taxon>
        <taxon>Acanthomorphata</taxon>
        <taxon>Carangaria</taxon>
        <taxon>Pleuronectiformes</taxon>
        <taxon>Pleuronectoidei</taxon>
        <taxon>Scophthalmidae</taxon>
        <taxon>Scophthalmus</taxon>
    </lineage>
</organism>
<evidence type="ECO:0000256" key="1">
    <source>
        <dbReference type="SAM" id="MobiDB-lite"/>
    </source>
</evidence>
<sequence>MFRPNERCLVAFRFILELVLHGDAAGKGCRLARPNPLCSQTPFSRLTVLWLCVRSASSPTGLVDWQLPTVTIFNVEQHNLHRQSTRLELSLGAVLTIMWEELVRDRRIHSRNIPGHSALLVQFREAEADPGPQKLKRCSPGPLPPRSRLVSACGDRKPQRPHDGSRCMHVGRAPPPPNKKERKGEVVSVPVPGADVIPWMVPAGCLPPDAATVCGEVARCVTTHGANEDARRVLISDMMHKMHCTEPTDNCDMFGLKCDIKCSQFHRSHYIESHEAYTLKGFGCKRWTLSFVSCSKSHFLLSNFTMEEEFAIQSDSGNRY</sequence>
<dbReference type="Proteomes" id="UP000438429">
    <property type="component" value="Unassembled WGS sequence"/>
</dbReference>
<evidence type="ECO:0000313" key="4">
    <source>
        <dbReference type="Proteomes" id="UP000438429"/>
    </source>
</evidence>
<comment type="caution">
    <text evidence="3">The sequence shown here is derived from an EMBL/GenBank/DDBJ whole genome shotgun (WGS) entry which is preliminary data.</text>
</comment>
<proteinExistence type="predicted"/>
<accession>A0A6A4RZW8</accession>
<reference evidence="3 4" key="1">
    <citation type="submission" date="2019-06" db="EMBL/GenBank/DDBJ databases">
        <title>Draft genomes of female and male turbot (Scophthalmus maximus).</title>
        <authorList>
            <person name="Xu H."/>
            <person name="Xu X.-W."/>
            <person name="Shao C."/>
            <person name="Chen S."/>
        </authorList>
    </citation>
    <scope>NUCLEOTIDE SEQUENCE [LARGE SCALE GENOMIC DNA]</scope>
    <source>
        <strain evidence="3">Ysfricsl-2016a</strain>
        <tissue evidence="3">Blood</tissue>
    </source>
</reference>
<protein>
    <submittedName>
        <fullName evidence="3">Uncharacterized protein</fullName>
    </submittedName>
</protein>
<feature type="compositionally biased region" description="Basic and acidic residues" evidence="1">
    <location>
        <begin position="154"/>
        <end position="166"/>
    </location>
</feature>
<gene>
    <name evidence="3" type="ORF">F2P81_022309</name>
</gene>
<dbReference type="EMBL" id="VEVO01000020">
    <property type="protein sequence ID" value="KAF0025428.1"/>
    <property type="molecule type" value="Genomic_DNA"/>
</dbReference>
<evidence type="ECO:0000256" key="2">
    <source>
        <dbReference type="SAM" id="SignalP"/>
    </source>
</evidence>
<feature type="region of interest" description="Disordered" evidence="1">
    <location>
        <begin position="130"/>
        <end position="185"/>
    </location>
</feature>
<feature type="signal peptide" evidence="2">
    <location>
        <begin position="1"/>
        <end position="24"/>
    </location>
</feature>
<feature type="chain" id="PRO_5025372966" evidence="2">
    <location>
        <begin position="25"/>
        <end position="320"/>
    </location>
</feature>
<keyword evidence="2" id="KW-0732">Signal</keyword>
<dbReference type="AlphaFoldDB" id="A0A6A4RZW8"/>
<name>A0A6A4RZW8_SCOMX</name>